<feature type="region of interest" description="Disordered" evidence="2">
    <location>
        <begin position="208"/>
        <end position="240"/>
    </location>
</feature>
<protein>
    <recommendedName>
        <fullName evidence="3">W2 domain-containing protein</fullName>
    </recommendedName>
</protein>
<feature type="domain" description="W2" evidence="3">
    <location>
        <begin position="280"/>
        <end position="463"/>
    </location>
</feature>
<keyword evidence="1" id="KW-0963">Cytoplasm</keyword>
<dbReference type="InterPro" id="IPR044123">
    <property type="entry name" value="W2_eIF2B_epsilon"/>
</dbReference>
<evidence type="ECO:0000256" key="1">
    <source>
        <dbReference type="ARBA" id="ARBA00022490"/>
    </source>
</evidence>
<evidence type="ECO:0000313" key="4">
    <source>
        <dbReference type="EnsemblProtists" id="EKX35268"/>
    </source>
</evidence>
<dbReference type="Pfam" id="PF25084">
    <property type="entry name" value="LbH_EIF2B"/>
    <property type="match status" value="1"/>
</dbReference>
<feature type="compositionally biased region" description="Basic and acidic residues" evidence="2">
    <location>
        <begin position="228"/>
        <end position="239"/>
    </location>
</feature>
<accession>A0A0C3SUD0</accession>
<dbReference type="GO" id="GO:0005085">
    <property type="term" value="F:guanyl-nucleotide exchange factor activity"/>
    <property type="evidence" value="ECO:0007669"/>
    <property type="project" value="InterPro"/>
</dbReference>
<dbReference type="InterPro" id="IPR051956">
    <property type="entry name" value="eIF2B_epsilon"/>
</dbReference>
<dbReference type="InterPro" id="IPR056764">
    <property type="entry name" value="LbH_EIF2B3/5"/>
</dbReference>
<reference evidence="5" key="2">
    <citation type="submission" date="2012-11" db="EMBL/GenBank/DDBJ databases">
        <authorList>
            <person name="Kuo A."/>
            <person name="Curtis B.A."/>
            <person name="Tanifuji G."/>
            <person name="Burki F."/>
            <person name="Gruber A."/>
            <person name="Irimia M."/>
            <person name="Maruyama S."/>
            <person name="Arias M.C."/>
            <person name="Ball S.G."/>
            <person name="Gile G.H."/>
            <person name="Hirakawa Y."/>
            <person name="Hopkins J.F."/>
            <person name="Rensing S.A."/>
            <person name="Schmutz J."/>
            <person name="Symeonidi A."/>
            <person name="Elias M."/>
            <person name="Eveleigh R.J."/>
            <person name="Herman E.K."/>
            <person name="Klute M.J."/>
            <person name="Nakayama T."/>
            <person name="Obornik M."/>
            <person name="Reyes-Prieto A."/>
            <person name="Armbrust E.V."/>
            <person name="Aves S.J."/>
            <person name="Beiko R.G."/>
            <person name="Coutinho P."/>
            <person name="Dacks J.B."/>
            <person name="Durnford D.G."/>
            <person name="Fast N.M."/>
            <person name="Green B.R."/>
            <person name="Grisdale C."/>
            <person name="Hempe F."/>
            <person name="Henrissat B."/>
            <person name="Hoppner M.P."/>
            <person name="Ishida K.-I."/>
            <person name="Kim E."/>
            <person name="Koreny L."/>
            <person name="Kroth P.G."/>
            <person name="Liu Y."/>
            <person name="Malik S.-B."/>
            <person name="Maier U.G."/>
            <person name="McRose D."/>
            <person name="Mock T."/>
            <person name="Neilson J.A."/>
            <person name="Onodera N.T."/>
            <person name="Poole A.M."/>
            <person name="Pritham E.J."/>
            <person name="Richards T.A."/>
            <person name="Rocap G."/>
            <person name="Roy S.W."/>
            <person name="Sarai C."/>
            <person name="Schaack S."/>
            <person name="Shirato S."/>
            <person name="Slamovits C.H."/>
            <person name="Spencer D.F."/>
            <person name="Suzuki S."/>
            <person name="Worden A.Z."/>
            <person name="Zauner S."/>
            <person name="Barry K."/>
            <person name="Bell C."/>
            <person name="Bharti A.K."/>
            <person name="Crow J.A."/>
            <person name="Grimwood J."/>
            <person name="Kramer R."/>
            <person name="Lindquist E."/>
            <person name="Lucas S."/>
            <person name="Salamov A."/>
            <person name="McFadden G.I."/>
            <person name="Lane C.E."/>
            <person name="Keeling P.J."/>
            <person name="Gray M.W."/>
            <person name="Grigoriev I.V."/>
            <person name="Archibald J.M."/>
        </authorList>
    </citation>
    <scope>NUCLEOTIDE SEQUENCE</scope>
    <source>
        <strain evidence="5">CCMP2712</strain>
    </source>
</reference>
<reference evidence="5" key="1">
    <citation type="journal article" date="2012" name="Nature">
        <title>Algal genomes reveal evolutionary mosaicism and the fate of nucleomorphs.</title>
        <authorList>
            <consortium name="DOE Joint Genome Institute"/>
            <person name="Curtis B.A."/>
            <person name="Tanifuji G."/>
            <person name="Burki F."/>
            <person name="Gruber A."/>
            <person name="Irimia M."/>
            <person name="Maruyama S."/>
            <person name="Arias M.C."/>
            <person name="Ball S.G."/>
            <person name="Gile G.H."/>
            <person name="Hirakawa Y."/>
            <person name="Hopkins J.F."/>
            <person name="Kuo A."/>
            <person name="Rensing S.A."/>
            <person name="Schmutz J."/>
            <person name="Symeonidi A."/>
            <person name="Elias M."/>
            <person name="Eveleigh R.J."/>
            <person name="Herman E.K."/>
            <person name="Klute M.J."/>
            <person name="Nakayama T."/>
            <person name="Obornik M."/>
            <person name="Reyes-Prieto A."/>
            <person name="Armbrust E.V."/>
            <person name="Aves S.J."/>
            <person name="Beiko R.G."/>
            <person name="Coutinho P."/>
            <person name="Dacks J.B."/>
            <person name="Durnford D.G."/>
            <person name="Fast N.M."/>
            <person name="Green B.R."/>
            <person name="Grisdale C.J."/>
            <person name="Hempel F."/>
            <person name="Henrissat B."/>
            <person name="Hoppner M.P."/>
            <person name="Ishida K."/>
            <person name="Kim E."/>
            <person name="Koreny L."/>
            <person name="Kroth P.G."/>
            <person name="Liu Y."/>
            <person name="Malik S.B."/>
            <person name="Maier U.G."/>
            <person name="McRose D."/>
            <person name="Mock T."/>
            <person name="Neilson J.A."/>
            <person name="Onodera N.T."/>
            <person name="Poole A.M."/>
            <person name="Pritham E.J."/>
            <person name="Richards T.A."/>
            <person name="Rocap G."/>
            <person name="Roy S.W."/>
            <person name="Sarai C."/>
            <person name="Schaack S."/>
            <person name="Shirato S."/>
            <person name="Slamovits C.H."/>
            <person name="Spencer D.F."/>
            <person name="Suzuki S."/>
            <person name="Worden A.Z."/>
            <person name="Zauner S."/>
            <person name="Barry K."/>
            <person name="Bell C."/>
            <person name="Bharti A.K."/>
            <person name="Crow J.A."/>
            <person name="Grimwood J."/>
            <person name="Kramer R."/>
            <person name="Lindquist E."/>
            <person name="Lucas S."/>
            <person name="Salamov A."/>
            <person name="McFadden G.I."/>
            <person name="Lane C.E."/>
            <person name="Keeling P.J."/>
            <person name="Gray M.W."/>
            <person name="Grigoriev I.V."/>
            <person name="Archibald J.M."/>
        </authorList>
    </citation>
    <scope>NUCLEOTIDE SEQUENCE</scope>
    <source>
        <strain evidence="5">CCMP2712</strain>
    </source>
</reference>
<dbReference type="GO" id="GO:0003743">
    <property type="term" value="F:translation initiation factor activity"/>
    <property type="evidence" value="ECO:0007669"/>
    <property type="project" value="TreeGrafter"/>
</dbReference>
<dbReference type="PANTHER" id="PTHR45887">
    <property type="entry name" value="TRANSLATION INITIATION FACTOR EIF-2B SUBUNIT EPSILON"/>
    <property type="match status" value="1"/>
</dbReference>
<dbReference type="GO" id="GO:0005851">
    <property type="term" value="C:eukaryotic translation initiation factor 2B complex"/>
    <property type="evidence" value="ECO:0007669"/>
    <property type="project" value="TreeGrafter"/>
</dbReference>
<evidence type="ECO:0000259" key="3">
    <source>
        <dbReference type="PROSITE" id="PS51363"/>
    </source>
</evidence>
<dbReference type="Proteomes" id="UP000011087">
    <property type="component" value="Unassembled WGS sequence"/>
</dbReference>
<dbReference type="CDD" id="cd11558">
    <property type="entry name" value="W2_eIF2B_epsilon"/>
    <property type="match status" value="1"/>
</dbReference>
<feature type="compositionally biased region" description="Acidic residues" evidence="2">
    <location>
        <begin position="214"/>
        <end position="227"/>
    </location>
</feature>
<dbReference type="EnsemblProtists" id="EKX35268">
    <property type="protein sequence ID" value="EKX35268"/>
    <property type="gene ID" value="GUITHDRAFT_79949"/>
</dbReference>
<dbReference type="PANTHER" id="PTHR45887:SF1">
    <property type="entry name" value="TRANSLATION INITIATION FACTOR EIF-2B SUBUNIT EPSILON"/>
    <property type="match status" value="1"/>
</dbReference>
<dbReference type="Gene3D" id="1.25.40.180">
    <property type="match status" value="1"/>
</dbReference>
<dbReference type="SUPFAM" id="SSF48371">
    <property type="entry name" value="ARM repeat"/>
    <property type="match status" value="1"/>
</dbReference>
<reference evidence="4" key="3">
    <citation type="submission" date="2015-06" db="UniProtKB">
        <authorList>
            <consortium name="EnsemblProtists"/>
        </authorList>
    </citation>
    <scope>IDENTIFICATION</scope>
</reference>
<feature type="region of interest" description="Disordered" evidence="2">
    <location>
        <begin position="274"/>
        <end position="299"/>
    </location>
</feature>
<dbReference type="OMA" id="LAQSCKI"/>
<feature type="compositionally biased region" description="Acidic residues" evidence="2">
    <location>
        <begin position="275"/>
        <end position="290"/>
    </location>
</feature>
<organism evidence="4 5">
    <name type="scientific">Guillardia theta (strain CCMP2712)</name>
    <name type="common">Cryptophyte</name>
    <dbReference type="NCBI Taxonomy" id="905079"/>
    <lineage>
        <taxon>Eukaryota</taxon>
        <taxon>Cryptophyceae</taxon>
        <taxon>Pyrenomonadales</taxon>
        <taxon>Geminigeraceae</taxon>
        <taxon>Guillardia</taxon>
    </lineage>
</organism>
<dbReference type="SMART" id="SM00515">
    <property type="entry name" value="eIF5C"/>
    <property type="match status" value="1"/>
</dbReference>
<dbReference type="InterPro" id="IPR003307">
    <property type="entry name" value="W2_domain"/>
</dbReference>
<dbReference type="InterPro" id="IPR011004">
    <property type="entry name" value="Trimer_LpxA-like_sf"/>
</dbReference>
<dbReference type="GO" id="GO:0031369">
    <property type="term" value="F:translation initiation factor binding"/>
    <property type="evidence" value="ECO:0007669"/>
    <property type="project" value="InterPro"/>
</dbReference>
<sequence>MLEYAHAAICSPEVLCLFTDEFDWQDLHTDYIPGVLYSEILSYQLFAYIVTEGYSGRLTSLHQYATVSMDVIRRWSYPLVPDVNLFCDTTYEYLHPGVYKEANVSLAQSCIIGMDTVIGSKTVVGEGAKIDRSVIGRSCVIGDGAVLEGCFLFANVKIGAGAILRDCLLADDVEVGEKAVIEKNCILGGNVKISSNVTVREGTRVTVAERPCDAGDDDDDFGDDDETVQDKVESKKTTDLELVGADGRGRKWEAGEDEQEALIAPLVMEKLFDSDNSDEEEDESDSEDEGGGACQSAASFEREVEDIVRRGVEEGVLPENISMEVNGRKFAHDKTFADCSCIIFVTILNTMTVTSSRKEAFANAVKLIKTWKPLLSKFARSVNDQKETMVALESFVSQPDWKGHKLMMPILKCCYDEDVFEEDAIFLWSEDAQGRSEESKGLVEECKALLDYLKEDEDEDEDED</sequence>
<keyword evidence="5" id="KW-1185">Reference proteome</keyword>
<evidence type="ECO:0000256" key="2">
    <source>
        <dbReference type="SAM" id="MobiDB-lite"/>
    </source>
</evidence>
<dbReference type="Gene3D" id="2.160.10.10">
    <property type="entry name" value="Hexapeptide repeat proteins"/>
    <property type="match status" value="2"/>
</dbReference>
<dbReference type="Pfam" id="PF02020">
    <property type="entry name" value="W2"/>
    <property type="match status" value="1"/>
</dbReference>
<dbReference type="SUPFAM" id="SSF51161">
    <property type="entry name" value="Trimeric LpxA-like enzymes"/>
    <property type="match status" value="1"/>
</dbReference>
<dbReference type="PROSITE" id="PS51363">
    <property type="entry name" value="W2"/>
    <property type="match status" value="1"/>
</dbReference>
<proteinExistence type="predicted"/>
<name>A0A0C3SUD0_GUITC</name>
<evidence type="ECO:0000313" key="5">
    <source>
        <dbReference type="Proteomes" id="UP000011087"/>
    </source>
</evidence>
<dbReference type="InterPro" id="IPR016024">
    <property type="entry name" value="ARM-type_fold"/>
</dbReference>
<dbReference type="AlphaFoldDB" id="A0A0C3SUD0"/>